<dbReference type="Proteomes" id="UP000824094">
    <property type="component" value="Unassembled WGS sequence"/>
</dbReference>
<protein>
    <submittedName>
        <fullName evidence="2">Uncharacterized protein</fullName>
    </submittedName>
</protein>
<name>A0A9D1MG67_9FIRM</name>
<comment type="caution">
    <text evidence="2">The sequence shown here is derived from an EMBL/GenBank/DDBJ whole genome shotgun (WGS) entry which is preliminary data.</text>
</comment>
<accession>A0A9D1MG67</accession>
<sequence length="384" mass="41199">MAKRSSGCGGCLVKIIIAILVIIVLLVIAAVIAVNLTPEQIGIADLDIGGVTLRELGLADVKFKEMFTLLNGVMNPDVDNIVTNRYDPDVAKPEADGNLAAATNTGDGEFKYSEVLEQTVIYDKEYLYTYSDTTLAYLFQQMLNEAETAGAEVNNDAIAFLRDLNAEIDEVTINDLGGGKYELRVVASIDITDFKNEIMKNIPAAVARLVTLPDRVYIVSYSDITADSEGQLVTTGKSIRINDMQSVVADAIFKVVAGSASDKIEGENGSIDQNSVNDMVGEGFAEVIANLGRIGSADINAETKEVVGNVNFGVSGIKANALTVITYTAQTAPGGAQVNPAALTPVSLTIFPTKITLDKKYPITGPLMFYRESARFERIQTIFD</sequence>
<proteinExistence type="predicted"/>
<keyword evidence="1" id="KW-0812">Transmembrane</keyword>
<evidence type="ECO:0000313" key="3">
    <source>
        <dbReference type="Proteomes" id="UP000824094"/>
    </source>
</evidence>
<evidence type="ECO:0000313" key="2">
    <source>
        <dbReference type="EMBL" id="HIU59830.1"/>
    </source>
</evidence>
<dbReference type="EMBL" id="DVNF01000013">
    <property type="protein sequence ID" value="HIU59830.1"/>
    <property type="molecule type" value="Genomic_DNA"/>
</dbReference>
<reference evidence="2" key="2">
    <citation type="journal article" date="2021" name="PeerJ">
        <title>Extensive microbial diversity within the chicken gut microbiome revealed by metagenomics and culture.</title>
        <authorList>
            <person name="Gilroy R."/>
            <person name="Ravi A."/>
            <person name="Getino M."/>
            <person name="Pursley I."/>
            <person name="Horton D.L."/>
            <person name="Alikhan N.F."/>
            <person name="Baker D."/>
            <person name="Gharbi K."/>
            <person name="Hall N."/>
            <person name="Watson M."/>
            <person name="Adriaenssens E.M."/>
            <person name="Foster-Nyarko E."/>
            <person name="Jarju S."/>
            <person name="Secka A."/>
            <person name="Antonio M."/>
            <person name="Oren A."/>
            <person name="Chaudhuri R.R."/>
            <person name="La Ragione R."/>
            <person name="Hildebrand F."/>
            <person name="Pallen M.J."/>
        </authorList>
    </citation>
    <scope>NUCLEOTIDE SEQUENCE</scope>
    <source>
        <strain evidence="2">18911</strain>
    </source>
</reference>
<organism evidence="2 3">
    <name type="scientific">Candidatus Stercoripulliclostridium merdigallinarum</name>
    <dbReference type="NCBI Taxonomy" id="2840951"/>
    <lineage>
        <taxon>Bacteria</taxon>
        <taxon>Bacillati</taxon>
        <taxon>Bacillota</taxon>
        <taxon>Clostridia</taxon>
        <taxon>Eubacteriales</taxon>
        <taxon>Candidatus Stercoripulliclostridium</taxon>
    </lineage>
</organism>
<reference evidence="2" key="1">
    <citation type="submission" date="2020-10" db="EMBL/GenBank/DDBJ databases">
        <authorList>
            <person name="Gilroy R."/>
        </authorList>
    </citation>
    <scope>NUCLEOTIDE SEQUENCE</scope>
    <source>
        <strain evidence="2">18911</strain>
    </source>
</reference>
<keyword evidence="1" id="KW-0472">Membrane</keyword>
<keyword evidence="1" id="KW-1133">Transmembrane helix</keyword>
<gene>
    <name evidence="2" type="ORF">IAB05_00400</name>
</gene>
<evidence type="ECO:0000256" key="1">
    <source>
        <dbReference type="SAM" id="Phobius"/>
    </source>
</evidence>
<feature type="transmembrane region" description="Helical" evidence="1">
    <location>
        <begin position="12"/>
        <end position="34"/>
    </location>
</feature>
<dbReference type="AlphaFoldDB" id="A0A9D1MG67"/>